<name>A0A9D4INW9_DREPO</name>
<dbReference type="PROSITE" id="PS50011">
    <property type="entry name" value="PROTEIN_KINASE_DOM"/>
    <property type="match status" value="1"/>
</dbReference>
<comment type="similarity">
    <text evidence="1">Belongs to the protein kinase superfamily.</text>
</comment>
<dbReference type="InterPro" id="IPR000719">
    <property type="entry name" value="Prot_kinase_dom"/>
</dbReference>
<evidence type="ECO:0000259" key="2">
    <source>
        <dbReference type="PROSITE" id="PS50011"/>
    </source>
</evidence>
<reference evidence="3" key="2">
    <citation type="submission" date="2020-11" db="EMBL/GenBank/DDBJ databases">
        <authorList>
            <person name="McCartney M.A."/>
            <person name="Auch B."/>
            <person name="Kono T."/>
            <person name="Mallez S."/>
            <person name="Becker A."/>
            <person name="Gohl D.M."/>
            <person name="Silverstein K.A.T."/>
            <person name="Koren S."/>
            <person name="Bechman K.B."/>
            <person name="Herman A."/>
            <person name="Abrahante J.E."/>
            <person name="Garbe J."/>
        </authorList>
    </citation>
    <scope>NUCLEOTIDE SEQUENCE</scope>
    <source>
        <strain evidence="3">Duluth1</strain>
        <tissue evidence="3">Whole animal</tissue>
    </source>
</reference>
<dbReference type="GO" id="GO:0004672">
    <property type="term" value="F:protein kinase activity"/>
    <property type="evidence" value="ECO:0007669"/>
    <property type="project" value="InterPro"/>
</dbReference>
<dbReference type="Gene3D" id="1.10.510.10">
    <property type="entry name" value="Transferase(Phosphotransferase) domain 1"/>
    <property type="match status" value="1"/>
</dbReference>
<dbReference type="EMBL" id="JAIWYP010000008">
    <property type="protein sequence ID" value="KAH3782676.1"/>
    <property type="molecule type" value="Genomic_DNA"/>
</dbReference>
<evidence type="ECO:0000313" key="3">
    <source>
        <dbReference type="EMBL" id="KAH3782676.1"/>
    </source>
</evidence>
<dbReference type="SUPFAM" id="SSF56112">
    <property type="entry name" value="Protein kinase-like (PK-like)"/>
    <property type="match status" value="1"/>
</dbReference>
<reference evidence="3" key="1">
    <citation type="journal article" date="2019" name="bioRxiv">
        <title>The Genome of the Zebra Mussel, Dreissena polymorpha: A Resource for Invasive Species Research.</title>
        <authorList>
            <person name="McCartney M.A."/>
            <person name="Auch B."/>
            <person name="Kono T."/>
            <person name="Mallez S."/>
            <person name="Zhang Y."/>
            <person name="Obille A."/>
            <person name="Becker A."/>
            <person name="Abrahante J.E."/>
            <person name="Garbe J."/>
            <person name="Badalamenti J.P."/>
            <person name="Herman A."/>
            <person name="Mangelson H."/>
            <person name="Liachko I."/>
            <person name="Sullivan S."/>
            <person name="Sone E.D."/>
            <person name="Koren S."/>
            <person name="Silverstein K.A.T."/>
            <person name="Beckman K.B."/>
            <person name="Gohl D.M."/>
        </authorList>
    </citation>
    <scope>NUCLEOTIDE SEQUENCE</scope>
    <source>
        <strain evidence="3">Duluth1</strain>
        <tissue evidence="3">Whole animal</tissue>
    </source>
</reference>
<accession>A0A9D4INW9</accession>
<organism evidence="3 4">
    <name type="scientific">Dreissena polymorpha</name>
    <name type="common">Zebra mussel</name>
    <name type="synonym">Mytilus polymorpha</name>
    <dbReference type="NCBI Taxonomy" id="45954"/>
    <lineage>
        <taxon>Eukaryota</taxon>
        <taxon>Metazoa</taxon>
        <taxon>Spiralia</taxon>
        <taxon>Lophotrochozoa</taxon>
        <taxon>Mollusca</taxon>
        <taxon>Bivalvia</taxon>
        <taxon>Autobranchia</taxon>
        <taxon>Heteroconchia</taxon>
        <taxon>Euheterodonta</taxon>
        <taxon>Imparidentia</taxon>
        <taxon>Neoheterodontei</taxon>
        <taxon>Myida</taxon>
        <taxon>Dreissenoidea</taxon>
        <taxon>Dreissenidae</taxon>
        <taxon>Dreissena</taxon>
    </lineage>
</organism>
<evidence type="ECO:0000313" key="4">
    <source>
        <dbReference type="Proteomes" id="UP000828390"/>
    </source>
</evidence>
<gene>
    <name evidence="3" type="ORF">DPMN_160595</name>
</gene>
<dbReference type="InterPro" id="IPR051177">
    <property type="entry name" value="CIK-Related_Protein"/>
</dbReference>
<evidence type="ECO:0000256" key="1">
    <source>
        <dbReference type="ARBA" id="ARBA00038349"/>
    </source>
</evidence>
<dbReference type="Pfam" id="PF00069">
    <property type="entry name" value="Pkinase"/>
    <property type="match status" value="1"/>
</dbReference>
<sequence>MFTAVVAPTFQITEALSYLHLSEQLVHRNVCPQCVLITKTGNWKLVGLGFAEKVVDSKVITLETVHTF</sequence>
<dbReference type="GO" id="GO:0005524">
    <property type="term" value="F:ATP binding"/>
    <property type="evidence" value="ECO:0007669"/>
    <property type="project" value="InterPro"/>
</dbReference>
<comment type="caution">
    <text evidence="3">The sequence shown here is derived from an EMBL/GenBank/DDBJ whole genome shotgun (WGS) entry which is preliminary data.</text>
</comment>
<dbReference type="PANTHER" id="PTHR12984">
    <property type="entry name" value="SCY1-RELATED S/T PROTEIN KINASE-LIKE"/>
    <property type="match status" value="1"/>
</dbReference>
<dbReference type="PANTHER" id="PTHR12984:SF16">
    <property type="entry name" value="BLACK MATCH, ISOFORM H"/>
    <property type="match status" value="1"/>
</dbReference>
<dbReference type="InterPro" id="IPR011009">
    <property type="entry name" value="Kinase-like_dom_sf"/>
</dbReference>
<dbReference type="Proteomes" id="UP000828390">
    <property type="component" value="Unassembled WGS sequence"/>
</dbReference>
<keyword evidence="4" id="KW-1185">Reference proteome</keyword>
<protein>
    <recommendedName>
        <fullName evidence="2">Protein kinase domain-containing protein</fullName>
    </recommendedName>
</protein>
<dbReference type="AlphaFoldDB" id="A0A9D4INW9"/>
<proteinExistence type="inferred from homology"/>
<feature type="domain" description="Protein kinase" evidence="2">
    <location>
        <begin position="1"/>
        <end position="68"/>
    </location>
</feature>